<keyword evidence="1" id="KW-1133">Transmembrane helix</keyword>
<organism evidence="2 3">
    <name type="scientific">Wickerhamomyces pijperi</name>
    <name type="common">Yeast</name>
    <name type="synonym">Pichia pijperi</name>
    <dbReference type="NCBI Taxonomy" id="599730"/>
    <lineage>
        <taxon>Eukaryota</taxon>
        <taxon>Fungi</taxon>
        <taxon>Dikarya</taxon>
        <taxon>Ascomycota</taxon>
        <taxon>Saccharomycotina</taxon>
        <taxon>Saccharomycetes</taxon>
        <taxon>Phaffomycetales</taxon>
        <taxon>Wickerhamomycetaceae</taxon>
        <taxon>Wickerhamomyces</taxon>
    </lineage>
</organism>
<keyword evidence="1" id="KW-0812">Transmembrane</keyword>
<evidence type="ECO:0000313" key="2">
    <source>
        <dbReference type="EMBL" id="KAH3687597.1"/>
    </source>
</evidence>
<accession>A0A9P8QDJ7</accession>
<sequence length="253" mass="29122">MKPLFQPVFATDDSHHGPQEAATNVFVYTAVKYIEDMIFVASSPFLLWFLIPVVLIHYIQMVVLFTNAYCSKFAYGERMESLFDTVLSRVGHDEMVLKGRMFRRLKWEQTTTFKRLVWDIPNNYLMHPFTVPNRVFNYLVVFVPVIGPLTLIFTGAPDRGFNAMNRYFQLRGINTRQKNAFYASRRSQFILLGIVIGILEQIPLLSPIFVIAQNSGAALWAGRCEERFHEQAEGKGVRYLPQQNRGAFIMGPP</sequence>
<dbReference type="InterPro" id="IPR052786">
    <property type="entry name" value="Spore_wall_assembly"/>
</dbReference>
<dbReference type="EMBL" id="JAEUBG010000721">
    <property type="protein sequence ID" value="KAH3687597.1"/>
    <property type="molecule type" value="Genomic_DNA"/>
</dbReference>
<dbReference type="Proteomes" id="UP000774326">
    <property type="component" value="Unassembled WGS sequence"/>
</dbReference>
<feature type="transmembrane region" description="Helical" evidence="1">
    <location>
        <begin position="45"/>
        <end position="70"/>
    </location>
</feature>
<dbReference type="AlphaFoldDB" id="A0A9P8QDJ7"/>
<feature type="transmembrane region" description="Helical" evidence="1">
    <location>
        <begin position="189"/>
        <end position="212"/>
    </location>
</feature>
<proteinExistence type="predicted"/>
<evidence type="ECO:0000313" key="3">
    <source>
        <dbReference type="Proteomes" id="UP000774326"/>
    </source>
</evidence>
<dbReference type="PANTHER" id="PTHR34292:SF2">
    <property type="entry name" value="OUTER SPORE WALL PROTEIN LDS1"/>
    <property type="match status" value="1"/>
</dbReference>
<name>A0A9P8QDJ7_WICPI</name>
<evidence type="ECO:0000256" key="1">
    <source>
        <dbReference type="SAM" id="Phobius"/>
    </source>
</evidence>
<keyword evidence="3" id="KW-1185">Reference proteome</keyword>
<reference evidence="2" key="1">
    <citation type="journal article" date="2021" name="Open Biol.">
        <title>Shared evolutionary footprints suggest mitochondrial oxidative damage underlies multiple complex I losses in fungi.</title>
        <authorList>
            <person name="Schikora-Tamarit M.A."/>
            <person name="Marcet-Houben M."/>
            <person name="Nosek J."/>
            <person name="Gabaldon T."/>
        </authorList>
    </citation>
    <scope>NUCLEOTIDE SEQUENCE</scope>
    <source>
        <strain evidence="2">CBS2887</strain>
    </source>
</reference>
<protein>
    <recommendedName>
        <fullName evidence="4">Outer spore wall protein RRT8</fullName>
    </recommendedName>
</protein>
<dbReference type="GO" id="GO:0005619">
    <property type="term" value="C:ascospore wall"/>
    <property type="evidence" value="ECO:0007669"/>
    <property type="project" value="TreeGrafter"/>
</dbReference>
<evidence type="ECO:0008006" key="4">
    <source>
        <dbReference type="Google" id="ProtNLM"/>
    </source>
</evidence>
<dbReference type="PANTHER" id="PTHR34292">
    <property type="entry name" value="OUTER SPORE WALL PROTEIN LDS1"/>
    <property type="match status" value="1"/>
</dbReference>
<dbReference type="OrthoDB" id="10012223at2759"/>
<comment type="caution">
    <text evidence="2">The sequence shown here is derived from an EMBL/GenBank/DDBJ whole genome shotgun (WGS) entry which is preliminary data.</text>
</comment>
<feature type="transmembrane region" description="Helical" evidence="1">
    <location>
        <begin position="135"/>
        <end position="156"/>
    </location>
</feature>
<keyword evidence="1" id="KW-0472">Membrane</keyword>
<gene>
    <name evidence="2" type="ORF">WICPIJ_001407</name>
</gene>
<reference evidence="2" key="2">
    <citation type="submission" date="2021-01" db="EMBL/GenBank/DDBJ databases">
        <authorList>
            <person name="Schikora-Tamarit M.A."/>
        </authorList>
    </citation>
    <scope>NUCLEOTIDE SEQUENCE</scope>
    <source>
        <strain evidence="2">CBS2887</strain>
    </source>
</reference>
<dbReference type="GO" id="GO:0005811">
    <property type="term" value="C:lipid droplet"/>
    <property type="evidence" value="ECO:0007669"/>
    <property type="project" value="TreeGrafter"/>
</dbReference>
<dbReference type="GO" id="GO:0005628">
    <property type="term" value="C:prospore membrane"/>
    <property type="evidence" value="ECO:0007669"/>
    <property type="project" value="TreeGrafter"/>
</dbReference>